<dbReference type="GO" id="GO:0008206">
    <property type="term" value="P:bile acid metabolic process"/>
    <property type="evidence" value="ECO:0007669"/>
    <property type="project" value="UniProtKB-ARBA"/>
</dbReference>
<dbReference type="InterPro" id="IPR002347">
    <property type="entry name" value="SDR_fam"/>
</dbReference>
<dbReference type="InterPro" id="IPR036291">
    <property type="entry name" value="NAD(P)-bd_dom_sf"/>
</dbReference>
<organism evidence="3 5">
    <name type="scientific">Aerococcus sanguinicola</name>
    <dbReference type="NCBI Taxonomy" id="119206"/>
    <lineage>
        <taxon>Bacteria</taxon>
        <taxon>Bacillati</taxon>
        <taxon>Bacillota</taxon>
        <taxon>Bacilli</taxon>
        <taxon>Lactobacillales</taxon>
        <taxon>Aerococcaceae</taxon>
        <taxon>Aerococcus</taxon>
    </lineage>
</organism>
<dbReference type="EMBL" id="CP014160">
    <property type="protein sequence ID" value="AMB94552.1"/>
    <property type="molecule type" value="Genomic_DNA"/>
</dbReference>
<evidence type="ECO:0000256" key="2">
    <source>
        <dbReference type="ARBA" id="ARBA00023002"/>
    </source>
</evidence>
<dbReference type="SUPFAM" id="SSF51735">
    <property type="entry name" value="NAD(P)-binding Rossmann-fold domains"/>
    <property type="match status" value="1"/>
</dbReference>
<dbReference type="PRINTS" id="PR00081">
    <property type="entry name" value="GDHRDH"/>
</dbReference>
<dbReference type="GeneID" id="92903851"/>
<keyword evidence="5" id="KW-1185">Reference proteome</keyword>
<sequence>MLLENKVALITGAGSGFGRATALLFAKEGAKVAAVDINREAAEETVSQIEAAGGQALAIQADVADEAAVKAMVEETVEAYQSIDILFNNAGIYVPGNVEETPLDAFQKSLAINVTAAFLASKFAMPYLKENKGNIINTASAAGLIGFPDAVSYAATKGAVVSMTQAIAVDYASAGIRCNAICPGTGKTGMTNELLEDPDIAQGFLAPIPMQRFGEAEDVAKAALFLASDLGSYTTGHALPVDGGWTMS</sequence>
<evidence type="ECO:0000256" key="1">
    <source>
        <dbReference type="ARBA" id="ARBA00006484"/>
    </source>
</evidence>
<dbReference type="Gene3D" id="3.40.50.720">
    <property type="entry name" value="NAD(P)-binding Rossmann-like Domain"/>
    <property type="match status" value="1"/>
</dbReference>
<accession>A0A0X8FDJ2</accession>
<dbReference type="CDD" id="cd05233">
    <property type="entry name" value="SDR_c"/>
    <property type="match status" value="1"/>
</dbReference>
<reference evidence="5" key="2">
    <citation type="submission" date="2016-01" db="EMBL/GenBank/DDBJ databases">
        <title>Six Aerococcus type strain genome sequencing and assembly using PacBio and Illumina Hiseq.</title>
        <authorList>
            <person name="Carkaci D."/>
            <person name="Dargis R."/>
            <person name="Nielsen X.C."/>
            <person name="Skovgaard O."/>
            <person name="Fuursted K."/>
            <person name="Christensen J.J."/>
        </authorList>
    </citation>
    <scope>NUCLEOTIDE SEQUENCE [LARGE SCALE GENOMIC DNA]</scope>
    <source>
        <strain evidence="5">CCUG43001</strain>
    </source>
</reference>
<dbReference type="NCBIfam" id="NF005559">
    <property type="entry name" value="PRK07231.1"/>
    <property type="match status" value="1"/>
</dbReference>
<protein>
    <submittedName>
        <fullName evidence="4">NAD(P)-dependent oxidoreductase</fullName>
    </submittedName>
    <submittedName>
        <fullName evidence="3">Short-chain dehydrogenase</fullName>
    </submittedName>
</protein>
<dbReference type="Proteomes" id="UP000234239">
    <property type="component" value="Unassembled WGS sequence"/>
</dbReference>
<dbReference type="EMBL" id="PKGY01000001">
    <property type="protein sequence ID" value="PKZ23452.1"/>
    <property type="molecule type" value="Genomic_DNA"/>
</dbReference>
<dbReference type="PANTHER" id="PTHR42760">
    <property type="entry name" value="SHORT-CHAIN DEHYDROGENASES/REDUCTASES FAMILY MEMBER"/>
    <property type="match status" value="1"/>
</dbReference>
<dbReference type="AlphaFoldDB" id="A0A0X8FDJ2"/>
<evidence type="ECO:0000313" key="5">
    <source>
        <dbReference type="Proteomes" id="UP000069912"/>
    </source>
</evidence>
<reference evidence="4 6" key="3">
    <citation type="submission" date="2017-12" db="EMBL/GenBank/DDBJ databases">
        <title>Phylogenetic diversity of female urinary microbiome.</title>
        <authorList>
            <person name="Thomas-White K."/>
            <person name="Wolfe A.J."/>
        </authorList>
    </citation>
    <scope>NUCLEOTIDE SEQUENCE [LARGE SCALE GENOMIC DNA]</scope>
    <source>
        <strain evidence="4 6">UMB0139</strain>
    </source>
</reference>
<evidence type="ECO:0000313" key="6">
    <source>
        <dbReference type="Proteomes" id="UP000234239"/>
    </source>
</evidence>
<dbReference type="Pfam" id="PF13561">
    <property type="entry name" value="adh_short_C2"/>
    <property type="match status" value="1"/>
</dbReference>
<evidence type="ECO:0000313" key="3">
    <source>
        <dbReference type="EMBL" id="AMB94552.1"/>
    </source>
</evidence>
<keyword evidence="2" id="KW-0560">Oxidoreductase</keyword>
<comment type="similarity">
    <text evidence="1">Belongs to the short-chain dehydrogenases/reductases (SDR) family.</text>
</comment>
<dbReference type="GO" id="GO:0016616">
    <property type="term" value="F:oxidoreductase activity, acting on the CH-OH group of donors, NAD or NADP as acceptor"/>
    <property type="evidence" value="ECO:0007669"/>
    <property type="project" value="TreeGrafter"/>
</dbReference>
<dbReference type="PANTHER" id="PTHR42760:SF115">
    <property type="entry name" value="3-OXOACYL-[ACYL-CARRIER-PROTEIN] REDUCTASE FABG"/>
    <property type="match status" value="1"/>
</dbReference>
<gene>
    <name evidence="3" type="ORF">AWM72_07210</name>
    <name evidence="4" type="ORF">CYJ28_02545</name>
</gene>
<evidence type="ECO:0000313" key="4">
    <source>
        <dbReference type="EMBL" id="PKZ23452.1"/>
    </source>
</evidence>
<reference evidence="3 5" key="1">
    <citation type="journal article" date="2016" name="Genome Announc.">
        <title>Complete Genome Sequences of Aerococcus christensenii CCUG 28831T, Aerococcus sanguinicola CCUG 43001T, Aerococcus urinae CCUG 36881T, Aerococcus urinaeequi CCUG 28094T, Aerococcus urinaehominis CCUG 42038 BT, and Aerococcus viridans CCUG 4311T.</title>
        <authorList>
            <person name="Carkaci D."/>
            <person name="Dargis R."/>
            <person name="Nielsen X.C."/>
            <person name="Skovgaard O."/>
            <person name="Fuursted K."/>
            <person name="Christensen J.J."/>
        </authorList>
    </citation>
    <scope>NUCLEOTIDE SEQUENCE [LARGE SCALE GENOMIC DNA]</scope>
    <source>
        <strain evidence="3 5">CCUG43001</strain>
    </source>
</reference>
<dbReference type="KEGG" id="asan:AWM72_07210"/>
<dbReference type="PRINTS" id="PR00080">
    <property type="entry name" value="SDRFAMILY"/>
</dbReference>
<dbReference type="OrthoDB" id="9803333at2"/>
<dbReference type="Proteomes" id="UP000069912">
    <property type="component" value="Chromosome"/>
</dbReference>
<dbReference type="FunFam" id="3.40.50.720:FF:000084">
    <property type="entry name" value="Short-chain dehydrogenase reductase"/>
    <property type="match status" value="1"/>
</dbReference>
<dbReference type="InterPro" id="IPR020904">
    <property type="entry name" value="Sc_DH/Rdtase_CS"/>
</dbReference>
<proteinExistence type="inferred from homology"/>
<name>A0A0X8FDJ2_9LACT</name>
<dbReference type="PROSITE" id="PS00061">
    <property type="entry name" value="ADH_SHORT"/>
    <property type="match status" value="1"/>
</dbReference>
<dbReference type="RefSeq" id="WP_067975488.1">
    <property type="nucleotide sequence ID" value="NZ_CAJHKM010000002.1"/>
</dbReference>